<dbReference type="HOGENOM" id="CLU_904527_0_0_1"/>
<dbReference type="RefSeq" id="XP_002902848.1">
    <property type="nucleotide sequence ID" value="XM_002902802.1"/>
</dbReference>
<dbReference type="OrthoDB" id="111524at2759"/>
<gene>
    <name evidence="1" type="ORF">PITG_08768</name>
</gene>
<reference evidence="2" key="1">
    <citation type="journal article" date="2009" name="Nature">
        <title>Genome sequence and analysis of the Irish potato famine pathogen Phytophthora infestans.</title>
        <authorList>
            <consortium name="The Broad Institute Genome Sequencing Platform"/>
            <person name="Haas B.J."/>
            <person name="Kamoun S."/>
            <person name="Zody M.C."/>
            <person name="Jiang R.H."/>
            <person name="Handsaker R.E."/>
            <person name="Cano L.M."/>
            <person name="Grabherr M."/>
            <person name="Kodira C.D."/>
            <person name="Raffaele S."/>
            <person name="Torto-Alalibo T."/>
            <person name="Bozkurt T.O."/>
            <person name="Ah-Fong A.M."/>
            <person name="Alvarado L."/>
            <person name="Anderson V.L."/>
            <person name="Armstrong M.R."/>
            <person name="Avrova A."/>
            <person name="Baxter L."/>
            <person name="Beynon J."/>
            <person name="Boevink P.C."/>
            <person name="Bollmann S.R."/>
            <person name="Bos J.I."/>
            <person name="Bulone V."/>
            <person name="Cai G."/>
            <person name="Cakir C."/>
            <person name="Carrington J.C."/>
            <person name="Chawner M."/>
            <person name="Conti L."/>
            <person name="Costanzo S."/>
            <person name="Ewan R."/>
            <person name="Fahlgren N."/>
            <person name="Fischbach M.A."/>
            <person name="Fugelstad J."/>
            <person name="Gilroy E.M."/>
            <person name="Gnerre S."/>
            <person name="Green P.J."/>
            <person name="Grenville-Briggs L.J."/>
            <person name="Griffith J."/>
            <person name="Grunwald N.J."/>
            <person name="Horn K."/>
            <person name="Horner N.R."/>
            <person name="Hu C.H."/>
            <person name="Huitema E."/>
            <person name="Jeong D.H."/>
            <person name="Jones A.M."/>
            <person name="Jones J.D."/>
            <person name="Jones R.W."/>
            <person name="Karlsson E.K."/>
            <person name="Kunjeti S.G."/>
            <person name="Lamour K."/>
            <person name="Liu Z."/>
            <person name="Ma L."/>
            <person name="Maclean D."/>
            <person name="Chibucos M.C."/>
            <person name="McDonald H."/>
            <person name="McWalters J."/>
            <person name="Meijer H.J."/>
            <person name="Morgan W."/>
            <person name="Morris P.F."/>
            <person name="Munro C.A."/>
            <person name="O'Neill K."/>
            <person name="Ospina-Giraldo M."/>
            <person name="Pinzon A."/>
            <person name="Pritchard L."/>
            <person name="Ramsahoye B."/>
            <person name="Ren Q."/>
            <person name="Restrepo S."/>
            <person name="Roy S."/>
            <person name="Sadanandom A."/>
            <person name="Savidor A."/>
            <person name="Schornack S."/>
            <person name="Schwartz D.C."/>
            <person name="Schumann U.D."/>
            <person name="Schwessinger B."/>
            <person name="Seyer L."/>
            <person name="Sharpe T."/>
            <person name="Silvar C."/>
            <person name="Song J."/>
            <person name="Studholme D.J."/>
            <person name="Sykes S."/>
            <person name="Thines M."/>
            <person name="van de Vondervoort P.J."/>
            <person name="Phuntumart V."/>
            <person name="Wawra S."/>
            <person name="Weide R."/>
            <person name="Win J."/>
            <person name="Young C."/>
            <person name="Zhou S."/>
            <person name="Fry W."/>
            <person name="Meyers B.C."/>
            <person name="van West P."/>
            <person name="Ristaino J."/>
            <person name="Govers F."/>
            <person name="Birch P.R."/>
            <person name="Whisson S.C."/>
            <person name="Judelson H.S."/>
            <person name="Nusbaum C."/>
        </authorList>
    </citation>
    <scope>NUCLEOTIDE SEQUENCE [LARGE SCALE GENOMIC DNA]</scope>
    <source>
        <strain evidence="2">T30-4</strain>
    </source>
</reference>
<evidence type="ECO:0000313" key="2">
    <source>
        <dbReference type="Proteomes" id="UP000006643"/>
    </source>
</evidence>
<evidence type="ECO:0000313" key="1">
    <source>
        <dbReference type="EMBL" id="EEY56018.1"/>
    </source>
</evidence>
<dbReference type="GeneID" id="9461736"/>
<dbReference type="VEuPathDB" id="FungiDB:PITG_08768"/>
<accession>D0ND61</accession>
<dbReference type="EMBL" id="DS028133">
    <property type="protein sequence ID" value="EEY56018.1"/>
    <property type="molecule type" value="Genomic_DNA"/>
</dbReference>
<dbReference type="InParanoid" id="D0ND61"/>
<dbReference type="AlphaFoldDB" id="D0ND61"/>
<dbReference type="Proteomes" id="UP000006643">
    <property type="component" value="Unassembled WGS sequence"/>
</dbReference>
<proteinExistence type="predicted"/>
<dbReference type="KEGG" id="pif:PITG_08768"/>
<evidence type="ECO:0008006" key="3">
    <source>
        <dbReference type="Google" id="ProtNLM"/>
    </source>
</evidence>
<organism evidence="1 2">
    <name type="scientific">Phytophthora infestans (strain T30-4)</name>
    <name type="common">Potato late blight agent</name>
    <dbReference type="NCBI Taxonomy" id="403677"/>
    <lineage>
        <taxon>Eukaryota</taxon>
        <taxon>Sar</taxon>
        <taxon>Stramenopiles</taxon>
        <taxon>Oomycota</taxon>
        <taxon>Peronosporomycetes</taxon>
        <taxon>Peronosporales</taxon>
        <taxon>Peronosporaceae</taxon>
        <taxon>Phytophthora</taxon>
    </lineage>
</organism>
<protein>
    <recommendedName>
        <fullName evidence="3">Integrase catalytic domain-containing protein</fullName>
    </recommendedName>
</protein>
<name>D0ND61_PHYIT</name>
<keyword evidence="2" id="KW-1185">Reference proteome</keyword>
<sequence>MTDSFPGGVTVFTNAQAALLPFTLTKAVTLLGRLDKTNGVAELPVPKPKCKQAKTAQDQSAKPSKAMISIVDRKREGPRHGKRALSLMTANTATFAISVKFTHPSALPSLMAEPWRQKSTVSDLLIQPIVKDARRHDQYSNVVVPNVFCVPSLSINWLSVYRLVQAGRRVLFDHHACPVTKGNHRLPVSMTVVQDGVYVVIACATLASLVRSLVRISAQRTSCSMCCVGRVYGLAHKDAAAATGDFLVNIARQARVSAAEIQVVRTDGGSEFRTQDFRQLVAQLGPYHQRSTRTPMVPKTRSTTWTMN</sequence>